<dbReference type="PANTHER" id="PTHR35010:SF2">
    <property type="entry name" value="BLL4672 PROTEIN"/>
    <property type="match status" value="1"/>
</dbReference>
<dbReference type="RefSeq" id="WP_270946663.1">
    <property type="nucleotide sequence ID" value="NZ_JAQGLA010000002.1"/>
</dbReference>
<dbReference type="InterPro" id="IPR010982">
    <property type="entry name" value="Lambda_DNA-bd_dom_sf"/>
</dbReference>
<proteinExistence type="predicted"/>
<dbReference type="SMART" id="SM00530">
    <property type="entry name" value="HTH_XRE"/>
    <property type="match status" value="1"/>
</dbReference>
<dbReference type="PANTHER" id="PTHR35010">
    <property type="entry name" value="BLL4672 PROTEIN-RELATED"/>
    <property type="match status" value="1"/>
</dbReference>
<dbReference type="Pfam" id="PF13560">
    <property type="entry name" value="HTH_31"/>
    <property type="match status" value="1"/>
</dbReference>
<dbReference type="EMBL" id="JAQGLA010000002">
    <property type="protein sequence ID" value="MDA3624096.1"/>
    <property type="molecule type" value="Genomic_DNA"/>
</dbReference>
<name>A0ABT4UQT2_9PSEU</name>
<comment type="caution">
    <text evidence="2">The sequence shown here is derived from an EMBL/GenBank/DDBJ whole genome shotgun (WGS) entry which is preliminary data.</text>
</comment>
<evidence type="ECO:0000313" key="3">
    <source>
        <dbReference type="Proteomes" id="UP001210380"/>
    </source>
</evidence>
<sequence length="290" mass="32613">MSSTNAHRSELGEFLRARRGELSPRQVGLPETGAVRRVPGLRREEVAQLAMISTDYYTRLEQGRMQASAQVLNTIARVLQLNDDQRDYLFELAGKDTARPRRRARQKVQPPLQRLLDELVTVPAIVMGRRQEVLAWNPLASALLTDFSRIPANKRNYIRMVFTDPATRTLYDDWETVARTCVAHLRMEAADSPDDPQLTALVGELSVQDDQFRQWWGAHHVASRGMGTKTMHHPVVGDLTLDWNALTSATDPGQQLITWTAEAGSPSHDGLRILASWSAQHRQAAHDPVD</sequence>
<evidence type="ECO:0000313" key="2">
    <source>
        <dbReference type="EMBL" id="MDA3624096.1"/>
    </source>
</evidence>
<dbReference type="InterPro" id="IPR001387">
    <property type="entry name" value="Cro/C1-type_HTH"/>
</dbReference>
<keyword evidence="3" id="KW-1185">Reference proteome</keyword>
<gene>
    <name evidence="2" type="ORF">OU415_01530</name>
</gene>
<reference evidence="2 3" key="1">
    <citation type="submission" date="2022-11" db="EMBL/GenBank/DDBJ databases">
        <title>Draft genome sequence of Saccharopolyspora sp. WRP15-2 isolated from rhizosphere soils of wild rice in Thailand.</title>
        <authorList>
            <person name="Duangmal K."/>
            <person name="Kammanee S."/>
            <person name="Muangham S."/>
        </authorList>
    </citation>
    <scope>NUCLEOTIDE SEQUENCE [LARGE SCALE GENOMIC DNA]</scope>
    <source>
        <strain evidence="2 3">WRP15-2</strain>
    </source>
</reference>
<dbReference type="PROSITE" id="PS50943">
    <property type="entry name" value="HTH_CROC1"/>
    <property type="match status" value="1"/>
</dbReference>
<dbReference type="Proteomes" id="UP001210380">
    <property type="component" value="Unassembled WGS sequence"/>
</dbReference>
<dbReference type="Gene3D" id="1.10.260.40">
    <property type="entry name" value="lambda repressor-like DNA-binding domains"/>
    <property type="match status" value="1"/>
</dbReference>
<dbReference type="InterPro" id="IPR041413">
    <property type="entry name" value="MLTR_LBD"/>
</dbReference>
<dbReference type="SUPFAM" id="SSF47413">
    <property type="entry name" value="lambda repressor-like DNA-binding domains"/>
    <property type="match status" value="1"/>
</dbReference>
<organism evidence="2 3">
    <name type="scientific">Saccharopolyspora oryzae</name>
    <dbReference type="NCBI Taxonomy" id="2997343"/>
    <lineage>
        <taxon>Bacteria</taxon>
        <taxon>Bacillati</taxon>
        <taxon>Actinomycetota</taxon>
        <taxon>Actinomycetes</taxon>
        <taxon>Pseudonocardiales</taxon>
        <taxon>Pseudonocardiaceae</taxon>
        <taxon>Saccharopolyspora</taxon>
    </lineage>
</organism>
<accession>A0ABT4UQT2</accession>
<dbReference type="Pfam" id="PF17765">
    <property type="entry name" value="MLTR_LBD"/>
    <property type="match status" value="1"/>
</dbReference>
<feature type="domain" description="HTH cro/C1-type" evidence="1">
    <location>
        <begin position="40"/>
        <end position="86"/>
    </location>
</feature>
<evidence type="ECO:0000259" key="1">
    <source>
        <dbReference type="PROSITE" id="PS50943"/>
    </source>
</evidence>
<dbReference type="CDD" id="cd00093">
    <property type="entry name" value="HTH_XRE"/>
    <property type="match status" value="1"/>
</dbReference>
<dbReference type="Gene3D" id="3.30.450.180">
    <property type="match status" value="1"/>
</dbReference>
<protein>
    <submittedName>
        <fullName evidence="2">Helix-turn-helix domain-containing protein</fullName>
    </submittedName>
</protein>